<name>A0A4C1T6F0_EUMVA</name>
<protein>
    <submittedName>
        <fullName evidence="1">Uncharacterized protein</fullName>
    </submittedName>
</protein>
<sequence>MRVRSVNNYFYENVAACERRLDRLSPRRDRPSFAVTAPAQRRSRCVRALGIRPSVSENSQRRLNIFPPSHVSPGALVNYSDVRRISPSSKSVSD</sequence>
<keyword evidence="2" id="KW-1185">Reference proteome</keyword>
<dbReference type="AlphaFoldDB" id="A0A4C1T6F0"/>
<evidence type="ECO:0000313" key="2">
    <source>
        <dbReference type="Proteomes" id="UP000299102"/>
    </source>
</evidence>
<dbReference type="EMBL" id="BGZK01000037">
    <property type="protein sequence ID" value="GBP09766.1"/>
    <property type="molecule type" value="Genomic_DNA"/>
</dbReference>
<gene>
    <name evidence="1" type="ORF">EVAR_81052_1</name>
</gene>
<reference evidence="1 2" key="1">
    <citation type="journal article" date="2019" name="Commun. Biol.">
        <title>The bagworm genome reveals a unique fibroin gene that provides high tensile strength.</title>
        <authorList>
            <person name="Kono N."/>
            <person name="Nakamura H."/>
            <person name="Ohtoshi R."/>
            <person name="Tomita M."/>
            <person name="Numata K."/>
            <person name="Arakawa K."/>
        </authorList>
    </citation>
    <scope>NUCLEOTIDE SEQUENCE [LARGE SCALE GENOMIC DNA]</scope>
</reference>
<dbReference type="Proteomes" id="UP000299102">
    <property type="component" value="Unassembled WGS sequence"/>
</dbReference>
<proteinExistence type="predicted"/>
<comment type="caution">
    <text evidence="1">The sequence shown here is derived from an EMBL/GenBank/DDBJ whole genome shotgun (WGS) entry which is preliminary data.</text>
</comment>
<evidence type="ECO:0000313" key="1">
    <source>
        <dbReference type="EMBL" id="GBP09766.1"/>
    </source>
</evidence>
<organism evidence="1 2">
    <name type="scientific">Eumeta variegata</name>
    <name type="common">Bagworm moth</name>
    <name type="synonym">Eumeta japonica</name>
    <dbReference type="NCBI Taxonomy" id="151549"/>
    <lineage>
        <taxon>Eukaryota</taxon>
        <taxon>Metazoa</taxon>
        <taxon>Ecdysozoa</taxon>
        <taxon>Arthropoda</taxon>
        <taxon>Hexapoda</taxon>
        <taxon>Insecta</taxon>
        <taxon>Pterygota</taxon>
        <taxon>Neoptera</taxon>
        <taxon>Endopterygota</taxon>
        <taxon>Lepidoptera</taxon>
        <taxon>Glossata</taxon>
        <taxon>Ditrysia</taxon>
        <taxon>Tineoidea</taxon>
        <taxon>Psychidae</taxon>
        <taxon>Oiketicinae</taxon>
        <taxon>Eumeta</taxon>
    </lineage>
</organism>
<accession>A0A4C1T6F0</accession>